<organism evidence="17 18">
    <name type="scientific">Pseudomonas asuensis</name>
    <dbReference type="NCBI Taxonomy" id="1825787"/>
    <lineage>
        <taxon>Bacteria</taxon>
        <taxon>Pseudomonadati</taxon>
        <taxon>Pseudomonadota</taxon>
        <taxon>Gammaproteobacteria</taxon>
        <taxon>Pseudomonadales</taxon>
        <taxon>Pseudomonadaceae</taxon>
        <taxon>Pseudomonas</taxon>
    </lineage>
</organism>
<evidence type="ECO:0000256" key="10">
    <source>
        <dbReference type="ARBA" id="ARBA00022842"/>
    </source>
</evidence>
<evidence type="ECO:0000256" key="3">
    <source>
        <dbReference type="ARBA" id="ARBA00022457"/>
    </source>
</evidence>
<feature type="binding site" evidence="15">
    <location>
        <position position="10"/>
    </location>
    <ligand>
        <name>Mg(2+)</name>
        <dbReference type="ChEBI" id="CHEBI:18420"/>
    </ligand>
</feature>
<dbReference type="Gene3D" id="3.30.70.270">
    <property type="match status" value="1"/>
</dbReference>
<keyword evidence="11 15" id="KW-0239">DNA-directed DNA polymerase</keyword>
<dbReference type="Pfam" id="PF11799">
    <property type="entry name" value="IMS_C"/>
    <property type="match status" value="1"/>
</dbReference>
<proteinExistence type="inferred from homology"/>
<dbReference type="NCBIfam" id="NF002677">
    <property type="entry name" value="PRK02406.1"/>
    <property type="match status" value="1"/>
</dbReference>
<name>A0ABQ2GGG3_9PSED</name>
<sequence>MTQRKIIHIDCDCFYAAVEMRDDPRLVGRPIAVGGTPDRRGVVATCNYEARAYGVRSAMASHQAQRLCPDIIFVRPRFDVYKTVSRQIHTIFRDFTDLIEPLSLDEAYLDVSDSPHFSGSATRIAQDIRRRVWEELHITVSAGVAPNKFLAKIASDWRKPNGLFVITPPEVAAFVATLPVARLHGVGKVTAEKLTRLGIERCEQLLEWGRLALIKEFGLFGERLWNLAQGIDDRPVQVDSRRQSVSVENTFEHDLPDLAACTAQLPALLEELTGRLTRLDTHYRPEKPFVKVKFHDFTQTTLEQAGAGRDIDSYRRLLAQAFVRGGKPVRLLGVGVRLIDLREGARQLSLFED</sequence>
<keyword evidence="5 15" id="KW-0808">Transferase</keyword>
<evidence type="ECO:0000256" key="5">
    <source>
        <dbReference type="ARBA" id="ARBA00022679"/>
    </source>
</evidence>
<comment type="catalytic activity">
    <reaction evidence="14 15">
        <text>DNA(n) + a 2'-deoxyribonucleoside 5'-triphosphate = DNA(n+1) + diphosphate</text>
        <dbReference type="Rhea" id="RHEA:22508"/>
        <dbReference type="Rhea" id="RHEA-COMP:17339"/>
        <dbReference type="Rhea" id="RHEA-COMP:17340"/>
        <dbReference type="ChEBI" id="CHEBI:33019"/>
        <dbReference type="ChEBI" id="CHEBI:61560"/>
        <dbReference type="ChEBI" id="CHEBI:173112"/>
        <dbReference type="EC" id="2.7.7.7"/>
    </reaction>
</comment>
<comment type="caution">
    <text evidence="17">The sequence shown here is derived from an EMBL/GenBank/DDBJ whole genome shotgun (WGS) entry which is preliminary data.</text>
</comment>
<dbReference type="PANTHER" id="PTHR11076:SF33">
    <property type="entry name" value="DNA POLYMERASE KAPPA"/>
    <property type="match status" value="1"/>
</dbReference>
<keyword evidence="4 15" id="KW-0963">Cytoplasm</keyword>
<comment type="similarity">
    <text evidence="2 15">Belongs to the DNA polymerase type-Y family.</text>
</comment>
<dbReference type="InterPro" id="IPR001126">
    <property type="entry name" value="UmuC"/>
</dbReference>
<dbReference type="SUPFAM" id="SSF56672">
    <property type="entry name" value="DNA/RNA polymerases"/>
    <property type="match status" value="1"/>
</dbReference>
<dbReference type="InterPro" id="IPR043502">
    <property type="entry name" value="DNA/RNA_pol_sf"/>
</dbReference>
<dbReference type="InterPro" id="IPR053848">
    <property type="entry name" value="IMS_HHH_1"/>
</dbReference>
<comment type="subunit">
    <text evidence="15">Monomer.</text>
</comment>
<evidence type="ECO:0000313" key="17">
    <source>
        <dbReference type="EMBL" id="GGL94531.1"/>
    </source>
</evidence>
<keyword evidence="12 15" id="KW-0238">DNA-binding</keyword>
<evidence type="ECO:0000256" key="8">
    <source>
        <dbReference type="ARBA" id="ARBA00022723"/>
    </source>
</evidence>
<dbReference type="Gene3D" id="3.30.1490.100">
    <property type="entry name" value="DNA polymerase, Y-family, little finger domain"/>
    <property type="match status" value="1"/>
</dbReference>
<reference evidence="18" key="1">
    <citation type="journal article" date="2019" name="Int. J. Syst. Evol. Microbiol.">
        <title>The Global Catalogue of Microorganisms (GCM) 10K type strain sequencing project: providing services to taxonomists for standard genome sequencing and annotation.</title>
        <authorList>
            <consortium name="The Broad Institute Genomics Platform"/>
            <consortium name="The Broad Institute Genome Sequencing Center for Infectious Disease"/>
            <person name="Wu L."/>
            <person name="Ma J."/>
        </authorList>
    </citation>
    <scope>NUCLEOTIDE SEQUENCE [LARGE SCALE GENOMIC DNA]</scope>
    <source>
        <strain evidence="18">JCM 13501</strain>
    </source>
</reference>
<dbReference type="Gene3D" id="3.40.1170.60">
    <property type="match status" value="1"/>
</dbReference>
<dbReference type="InterPro" id="IPR017961">
    <property type="entry name" value="DNA_pol_Y-fam_little_finger"/>
</dbReference>
<keyword evidence="10 15" id="KW-0460">Magnesium</keyword>
<keyword evidence="13 15" id="KW-0234">DNA repair</keyword>
<evidence type="ECO:0000259" key="16">
    <source>
        <dbReference type="PROSITE" id="PS50173"/>
    </source>
</evidence>
<dbReference type="InterPro" id="IPR022880">
    <property type="entry name" value="DNApol_IV"/>
</dbReference>
<dbReference type="SUPFAM" id="SSF100879">
    <property type="entry name" value="Lesion bypass DNA polymerase (Y-family), little finger domain"/>
    <property type="match status" value="1"/>
</dbReference>
<keyword evidence="6 15" id="KW-0548">Nucleotidyltransferase</keyword>
<dbReference type="CDD" id="cd03586">
    <property type="entry name" value="PolY_Pol_IV_kappa"/>
    <property type="match status" value="1"/>
</dbReference>
<evidence type="ECO:0000313" key="18">
    <source>
        <dbReference type="Proteomes" id="UP000616499"/>
    </source>
</evidence>
<evidence type="ECO:0000256" key="1">
    <source>
        <dbReference type="ARBA" id="ARBA00004496"/>
    </source>
</evidence>
<comment type="cofactor">
    <cofactor evidence="15">
        <name>Mg(2+)</name>
        <dbReference type="ChEBI" id="CHEBI:18420"/>
    </cofactor>
    <text evidence="15">Binds 2 magnesium ions per subunit.</text>
</comment>
<evidence type="ECO:0000256" key="13">
    <source>
        <dbReference type="ARBA" id="ARBA00023204"/>
    </source>
</evidence>
<evidence type="ECO:0000256" key="6">
    <source>
        <dbReference type="ARBA" id="ARBA00022695"/>
    </source>
</evidence>
<dbReference type="PROSITE" id="PS50173">
    <property type="entry name" value="UMUC"/>
    <property type="match status" value="1"/>
</dbReference>
<dbReference type="EMBL" id="BMNW01000001">
    <property type="protein sequence ID" value="GGL94531.1"/>
    <property type="molecule type" value="Genomic_DNA"/>
</dbReference>
<feature type="binding site" evidence="15">
    <location>
        <position position="105"/>
    </location>
    <ligand>
        <name>Mg(2+)</name>
        <dbReference type="ChEBI" id="CHEBI:18420"/>
    </ligand>
</feature>
<comment type="function">
    <text evidence="15">Poorly processive, error-prone DNA polymerase involved in untargeted mutagenesis. Copies undamaged DNA at stalled replication forks, which arise in vivo from mismatched or misaligned primer ends. These misaligned primers can be extended by PolIV. Exhibits no 3'-5' exonuclease (proofreading) activity. May be involved in translesional synthesis, in conjunction with the beta clamp from PolIII.</text>
</comment>
<dbReference type="HAMAP" id="MF_01113">
    <property type="entry name" value="DNApol_IV"/>
    <property type="match status" value="1"/>
</dbReference>
<dbReference type="Pfam" id="PF00817">
    <property type="entry name" value="IMS"/>
    <property type="match status" value="1"/>
</dbReference>
<evidence type="ECO:0000256" key="15">
    <source>
        <dbReference type="HAMAP-Rule" id="MF_01113"/>
    </source>
</evidence>
<evidence type="ECO:0000256" key="14">
    <source>
        <dbReference type="ARBA" id="ARBA00049244"/>
    </source>
</evidence>
<keyword evidence="8 15" id="KW-0479">Metal-binding</keyword>
<dbReference type="PANTHER" id="PTHR11076">
    <property type="entry name" value="DNA REPAIR POLYMERASE UMUC / TRANSFERASE FAMILY MEMBER"/>
    <property type="match status" value="1"/>
</dbReference>
<evidence type="ECO:0000256" key="11">
    <source>
        <dbReference type="ARBA" id="ARBA00022932"/>
    </source>
</evidence>
<keyword evidence="3 15" id="KW-0515">Mutator protein</keyword>
<evidence type="ECO:0000256" key="7">
    <source>
        <dbReference type="ARBA" id="ARBA00022705"/>
    </source>
</evidence>
<feature type="site" description="Substrate discrimination" evidence="15">
    <location>
        <position position="15"/>
    </location>
</feature>
<dbReference type="RefSeq" id="WP_188864195.1">
    <property type="nucleotide sequence ID" value="NZ_BMNW01000001.1"/>
</dbReference>
<keyword evidence="9 15" id="KW-0227">DNA damage</keyword>
<dbReference type="InterPro" id="IPR036775">
    <property type="entry name" value="DNA_pol_Y-fam_lit_finger_sf"/>
</dbReference>
<keyword evidence="7 15" id="KW-0235">DNA replication</keyword>
<evidence type="ECO:0000256" key="9">
    <source>
        <dbReference type="ARBA" id="ARBA00022763"/>
    </source>
</evidence>
<evidence type="ECO:0000256" key="4">
    <source>
        <dbReference type="ARBA" id="ARBA00022490"/>
    </source>
</evidence>
<evidence type="ECO:0000256" key="12">
    <source>
        <dbReference type="ARBA" id="ARBA00023125"/>
    </source>
</evidence>
<dbReference type="Proteomes" id="UP000616499">
    <property type="component" value="Unassembled WGS sequence"/>
</dbReference>
<keyword evidence="18" id="KW-1185">Reference proteome</keyword>
<feature type="domain" description="UmuC" evidence="16">
    <location>
        <begin position="6"/>
        <end position="187"/>
    </location>
</feature>
<dbReference type="Gene3D" id="1.10.150.20">
    <property type="entry name" value="5' to 3' exonuclease, C-terminal subdomain"/>
    <property type="match status" value="1"/>
</dbReference>
<evidence type="ECO:0000256" key="2">
    <source>
        <dbReference type="ARBA" id="ARBA00010945"/>
    </source>
</evidence>
<comment type="subcellular location">
    <subcellularLocation>
        <location evidence="1 15">Cytoplasm</location>
    </subcellularLocation>
</comment>
<dbReference type="EC" id="2.7.7.7" evidence="15"/>
<gene>
    <name evidence="15 17" type="primary">dinB</name>
    <name evidence="17" type="ORF">GCM10009425_01860</name>
</gene>
<feature type="active site" evidence="15">
    <location>
        <position position="106"/>
    </location>
</feature>
<protein>
    <recommendedName>
        <fullName evidence="15">DNA polymerase IV</fullName>
        <shortName evidence="15">Pol IV</shortName>
        <ecNumber evidence="15">2.7.7.7</ecNumber>
    </recommendedName>
</protein>
<dbReference type="Pfam" id="PF21999">
    <property type="entry name" value="IMS_HHH_1"/>
    <property type="match status" value="1"/>
</dbReference>
<dbReference type="InterPro" id="IPR050116">
    <property type="entry name" value="DNA_polymerase-Y"/>
</dbReference>
<accession>A0ABQ2GGG3</accession>
<dbReference type="InterPro" id="IPR043128">
    <property type="entry name" value="Rev_trsase/Diguanyl_cyclase"/>
</dbReference>